<dbReference type="PANTHER" id="PTHR42071:SF1">
    <property type="entry name" value="GLOBIN-SENSOR DOMAIN-CONTAINING PROTEIN"/>
    <property type="match status" value="1"/>
</dbReference>
<dbReference type="Gene3D" id="1.10.490.10">
    <property type="entry name" value="Globins"/>
    <property type="match status" value="1"/>
</dbReference>
<dbReference type="Proteomes" id="UP000824998">
    <property type="component" value="Unassembled WGS sequence"/>
</dbReference>
<dbReference type="PANTHER" id="PTHR42071">
    <property type="entry name" value="PROTOGLOBIN DOMAIN-CONTAINING PROTEIN"/>
    <property type="match status" value="1"/>
</dbReference>
<dbReference type="Pfam" id="PF11563">
    <property type="entry name" value="Protoglobin"/>
    <property type="match status" value="1"/>
</dbReference>
<organism evidence="3 4">
    <name type="scientific">Amylocarpus encephaloides</name>
    <dbReference type="NCBI Taxonomy" id="45428"/>
    <lineage>
        <taxon>Eukaryota</taxon>
        <taxon>Fungi</taxon>
        <taxon>Dikarya</taxon>
        <taxon>Ascomycota</taxon>
        <taxon>Pezizomycotina</taxon>
        <taxon>Leotiomycetes</taxon>
        <taxon>Helotiales</taxon>
        <taxon>Helotiales incertae sedis</taxon>
        <taxon>Amylocarpus</taxon>
    </lineage>
</organism>
<dbReference type="OrthoDB" id="10027058at2759"/>
<sequence>MQSISATSLVESLPERIAYLSSFLSFTEEDTQALLASAPLVAPLIPTILDAVYTKLLNYDITAKAFVPKNTDYTGETVKSVQELTLESPQIAFRKDFLKALNYLVRLVTTKDLSPTSSFWTYLNNVGIMHTGRPGFKHREKRPDLKVDYIHMSALLGYVEDIVVAAVLGMDEIDLATKTKVIRAFNKMLWIQNDLMSRHYISGEGVEDGLPTPPTQEGEKVEGDGCPFKG</sequence>
<dbReference type="InterPro" id="IPR012292">
    <property type="entry name" value="Globin/Proto"/>
</dbReference>
<dbReference type="AlphaFoldDB" id="A0A9P7YSL9"/>
<protein>
    <submittedName>
        <fullName evidence="3">Protoglobin-domain-containing protein</fullName>
    </submittedName>
</protein>
<dbReference type="GO" id="GO:0020037">
    <property type="term" value="F:heme binding"/>
    <property type="evidence" value="ECO:0007669"/>
    <property type="project" value="InterPro"/>
</dbReference>
<evidence type="ECO:0000313" key="3">
    <source>
        <dbReference type="EMBL" id="KAG9239064.1"/>
    </source>
</evidence>
<comment type="caution">
    <text evidence="3">The sequence shown here is derived from an EMBL/GenBank/DDBJ whole genome shotgun (WGS) entry which is preliminary data.</text>
</comment>
<evidence type="ECO:0000256" key="1">
    <source>
        <dbReference type="SAM" id="MobiDB-lite"/>
    </source>
</evidence>
<gene>
    <name evidence="3" type="ORF">BJ875DRAFT_366605</name>
</gene>
<evidence type="ECO:0000259" key="2">
    <source>
        <dbReference type="Pfam" id="PF11563"/>
    </source>
</evidence>
<dbReference type="InterPro" id="IPR044398">
    <property type="entry name" value="Globin-sensor_dom"/>
</dbReference>
<reference evidence="3" key="1">
    <citation type="journal article" date="2021" name="IMA Fungus">
        <title>Genomic characterization of three marine fungi, including Emericellopsis atlantica sp. nov. with signatures of a generalist lifestyle and marine biomass degradation.</title>
        <authorList>
            <person name="Hagestad O.C."/>
            <person name="Hou L."/>
            <person name="Andersen J.H."/>
            <person name="Hansen E.H."/>
            <person name="Altermark B."/>
            <person name="Li C."/>
            <person name="Kuhnert E."/>
            <person name="Cox R.J."/>
            <person name="Crous P.W."/>
            <person name="Spatafora J.W."/>
            <person name="Lail K."/>
            <person name="Amirebrahimi M."/>
            <person name="Lipzen A."/>
            <person name="Pangilinan J."/>
            <person name="Andreopoulos W."/>
            <person name="Hayes R.D."/>
            <person name="Ng V."/>
            <person name="Grigoriev I.V."/>
            <person name="Jackson S.A."/>
            <person name="Sutton T.D.S."/>
            <person name="Dobson A.D.W."/>
            <person name="Rama T."/>
        </authorList>
    </citation>
    <scope>NUCLEOTIDE SEQUENCE</scope>
    <source>
        <strain evidence="3">TRa018bII</strain>
    </source>
</reference>
<proteinExistence type="predicted"/>
<accession>A0A9P7YSL9</accession>
<feature type="domain" description="Globin-sensor" evidence="2">
    <location>
        <begin position="15"/>
        <end position="202"/>
    </location>
</feature>
<keyword evidence="4" id="KW-1185">Reference proteome</keyword>
<dbReference type="GO" id="GO:0019825">
    <property type="term" value="F:oxygen binding"/>
    <property type="evidence" value="ECO:0007669"/>
    <property type="project" value="InterPro"/>
</dbReference>
<feature type="region of interest" description="Disordered" evidence="1">
    <location>
        <begin position="206"/>
        <end position="230"/>
    </location>
</feature>
<evidence type="ECO:0000313" key="4">
    <source>
        <dbReference type="Proteomes" id="UP000824998"/>
    </source>
</evidence>
<name>A0A9P7YSL9_9HELO</name>
<dbReference type="EMBL" id="MU251362">
    <property type="protein sequence ID" value="KAG9239064.1"/>
    <property type="molecule type" value="Genomic_DNA"/>
</dbReference>